<keyword evidence="2" id="KW-1134">Transmembrane beta strand</keyword>
<dbReference type="PANTHER" id="PTHR12815">
    <property type="entry name" value="SORTING AND ASSEMBLY MACHINERY SAMM50 PROTEIN FAMILY MEMBER"/>
    <property type="match status" value="1"/>
</dbReference>
<dbReference type="Gene3D" id="2.40.160.50">
    <property type="entry name" value="membrane protein fhac: a member of the omp85/tpsb transporter family"/>
    <property type="match status" value="1"/>
</dbReference>
<keyword evidence="3" id="KW-0472">Membrane</keyword>
<evidence type="ECO:0000313" key="5">
    <source>
        <dbReference type="EMBL" id="GLK81066.1"/>
    </source>
</evidence>
<keyword evidence="6" id="KW-1185">Reference proteome</keyword>
<dbReference type="InterPro" id="IPR000184">
    <property type="entry name" value="Bac_surfAg_D15"/>
</dbReference>
<dbReference type="PROSITE" id="PS51257">
    <property type="entry name" value="PROKAR_LIPOPROTEIN"/>
    <property type="match status" value="1"/>
</dbReference>
<keyword evidence="2" id="KW-0812">Transmembrane</keyword>
<gene>
    <name evidence="5" type="ORF">GCM10008174_28070</name>
</gene>
<dbReference type="PROSITE" id="PS51779">
    <property type="entry name" value="POTRA"/>
    <property type="match status" value="1"/>
</dbReference>
<dbReference type="Pfam" id="PF01103">
    <property type="entry name" value="Omp85"/>
    <property type="match status" value="1"/>
</dbReference>
<feature type="domain" description="POTRA" evidence="4">
    <location>
        <begin position="242"/>
        <end position="316"/>
    </location>
</feature>
<comment type="caution">
    <text evidence="5">The sequence shown here is derived from an EMBL/GenBank/DDBJ whole genome shotgun (WGS) entry which is preliminary data.</text>
</comment>
<dbReference type="GO" id="GO:0019867">
    <property type="term" value="C:outer membrane"/>
    <property type="evidence" value="ECO:0007669"/>
    <property type="project" value="InterPro"/>
</dbReference>
<accession>A0A9W6JR57</accession>
<protein>
    <submittedName>
        <fullName evidence="5">Membrane protein</fullName>
    </submittedName>
</protein>
<dbReference type="InterPro" id="IPR034746">
    <property type="entry name" value="POTRA"/>
</dbReference>
<evidence type="ECO:0000256" key="1">
    <source>
        <dbReference type="ARBA" id="ARBA00004370"/>
    </source>
</evidence>
<reference evidence="5" key="2">
    <citation type="submission" date="2023-01" db="EMBL/GenBank/DDBJ databases">
        <authorList>
            <person name="Sun Q."/>
            <person name="Evtushenko L."/>
        </authorList>
    </citation>
    <scope>NUCLEOTIDE SEQUENCE</scope>
    <source>
        <strain evidence="5">VKM B-2748</strain>
    </source>
</reference>
<dbReference type="Pfam" id="PF07244">
    <property type="entry name" value="POTRA"/>
    <property type="match status" value="1"/>
</dbReference>
<organism evidence="5 6">
    <name type="scientific">Methylopila turkensis</name>
    <dbReference type="NCBI Taxonomy" id="1437816"/>
    <lineage>
        <taxon>Bacteria</taxon>
        <taxon>Pseudomonadati</taxon>
        <taxon>Pseudomonadota</taxon>
        <taxon>Alphaproteobacteria</taxon>
        <taxon>Hyphomicrobiales</taxon>
        <taxon>Methylopilaceae</taxon>
        <taxon>Methylopila</taxon>
    </lineage>
</organism>
<dbReference type="EMBL" id="BSFL01000003">
    <property type="protein sequence ID" value="GLK81066.1"/>
    <property type="molecule type" value="Genomic_DNA"/>
</dbReference>
<proteinExistence type="predicted"/>
<dbReference type="InterPro" id="IPR010827">
    <property type="entry name" value="BamA/TamA_POTRA"/>
</dbReference>
<evidence type="ECO:0000259" key="4">
    <source>
        <dbReference type="PROSITE" id="PS51779"/>
    </source>
</evidence>
<dbReference type="PANTHER" id="PTHR12815:SF42">
    <property type="entry name" value="BACTERIAL SURFACE ANTIGEN (D15) DOMAIN-CONTAINING PROTEIN"/>
    <property type="match status" value="1"/>
</dbReference>
<name>A0A9W6JR57_9HYPH</name>
<dbReference type="Proteomes" id="UP001143309">
    <property type="component" value="Unassembled WGS sequence"/>
</dbReference>
<comment type="subcellular location">
    <subcellularLocation>
        <location evidence="1">Membrane</location>
    </subcellularLocation>
</comment>
<evidence type="ECO:0000256" key="3">
    <source>
        <dbReference type="ARBA" id="ARBA00023136"/>
    </source>
</evidence>
<dbReference type="AlphaFoldDB" id="A0A9W6JR57"/>
<reference evidence="5" key="1">
    <citation type="journal article" date="2014" name="Int. J. Syst. Evol. Microbiol.">
        <title>Complete genome sequence of Corynebacterium casei LMG S-19264T (=DSM 44701T), isolated from a smear-ripened cheese.</title>
        <authorList>
            <consortium name="US DOE Joint Genome Institute (JGI-PGF)"/>
            <person name="Walter F."/>
            <person name="Albersmeier A."/>
            <person name="Kalinowski J."/>
            <person name="Ruckert C."/>
        </authorList>
    </citation>
    <scope>NUCLEOTIDE SEQUENCE</scope>
    <source>
        <strain evidence="5">VKM B-2748</strain>
    </source>
</reference>
<sequence length="658" mass="70195">MGRVRALRNRKHAGAGVALLACMALTWLSSRDEASAQGPAPDSPAKAAAAAVVPGIPYVTTFSIAGGDAAIEKIASETSSLKTLEKDPPPGPPGLVGRAKLDIERISAALMATGRYGATVDVSIAGVSVASTSAPDVAQRSRRPVPVVVRVDPGPVFTIGRVAILAAERGHERPTRIEPREVGLVTGQPAPSGVVFAAEAKIVDRLRNEGFPFARVVNREAVADHARKQLDVTINVASGPRSPFGEVTVNGTREVDPEVVRGRVPFEPGDRYDPKKMIELRDELAKLDVFSSIRVKEAEAPDAQGRVPVVIDVEEKKFRYVGASAKYGTTEGVSLNAYWGHRNLFGGAEKFRIEAGSSRLITNDPKDYEYHVRTSFEKPGIWTGFDDLLAEVEAMRERPDAYWRDGVRAAVAIRRRLSSSLSIQGGLEVEASTIRDTFGENDFLLVGAPIGVTFDNTNSKLDPTEGVRATLTAAPYFNSGGGSSSLNIFKGQVSTYWKFDDDGRYVLAGRLGAGAIVGPSATEDVPANRRFFAGGGGSIRGFAYQNASPKCDSRRPTPSKALDCDDDQPIGGRSLLEASAEMRIKITDTIGVVPFVDAGAAFDKAYPDFGEAIRVGAGIGLRYYTAIGPIRFDVATPVVGKDKNDPTVAFYVSVGQAF</sequence>
<evidence type="ECO:0000313" key="6">
    <source>
        <dbReference type="Proteomes" id="UP001143309"/>
    </source>
</evidence>
<dbReference type="Gene3D" id="3.10.20.310">
    <property type="entry name" value="membrane protein fhac"/>
    <property type="match status" value="1"/>
</dbReference>
<evidence type="ECO:0000256" key="2">
    <source>
        <dbReference type="ARBA" id="ARBA00022452"/>
    </source>
</evidence>
<dbReference type="InterPro" id="IPR039910">
    <property type="entry name" value="D15-like"/>
</dbReference>